<keyword evidence="2" id="KW-1185">Reference proteome</keyword>
<dbReference type="AlphaFoldDB" id="A0A2S6GGW5"/>
<name>A0A2S6GGW5_9PSEU</name>
<dbReference type="EMBL" id="PTIX01000019">
    <property type="protein sequence ID" value="PPK64467.1"/>
    <property type="molecule type" value="Genomic_DNA"/>
</dbReference>
<dbReference type="OrthoDB" id="3697272at2"/>
<reference evidence="1 2" key="1">
    <citation type="submission" date="2018-02" db="EMBL/GenBank/DDBJ databases">
        <title>Genomic Encyclopedia of Archaeal and Bacterial Type Strains, Phase II (KMG-II): from individual species to whole genera.</title>
        <authorList>
            <person name="Goeker M."/>
        </authorList>
    </citation>
    <scope>NUCLEOTIDE SEQUENCE [LARGE SCALE GENOMIC DNA]</scope>
    <source>
        <strain evidence="1 2">YU 961-1</strain>
    </source>
</reference>
<proteinExistence type="predicted"/>
<accession>A0A2S6GGW5</accession>
<sequence length="90" mass="10265">MTADESATKYRDTLYNRPQTTRDVLHCADRTESWPHGVPSLVDDLKLVIKCANDVLSSIIDEDLDDSAVDSLDSVSYRVIESCRWLQIHR</sequence>
<dbReference type="RefSeq" id="WP_104481850.1">
    <property type="nucleotide sequence ID" value="NZ_CP154825.1"/>
</dbReference>
<evidence type="ECO:0000313" key="2">
    <source>
        <dbReference type="Proteomes" id="UP000239203"/>
    </source>
</evidence>
<dbReference type="Proteomes" id="UP000239203">
    <property type="component" value="Unassembled WGS sequence"/>
</dbReference>
<organism evidence="1 2">
    <name type="scientific">Actinokineospora auranticolor</name>
    <dbReference type="NCBI Taxonomy" id="155976"/>
    <lineage>
        <taxon>Bacteria</taxon>
        <taxon>Bacillati</taxon>
        <taxon>Actinomycetota</taxon>
        <taxon>Actinomycetes</taxon>
        <taxon>Pseudonocardiales</taxon>
        <taxon>Pseudonocardiaceae</taxon>
        <taxon>Actinokineospora</taxon>
    </lineage>
</organism>
<evidence type="ECO:0000313" key="1">
    <source>
        <dbReference type="EMBL" id="PPK64467.1"/>
    </source>
</evidence>
<gene>
    <name evidence="1" type="ORF">CLV40_11931</name>
</gene>
<protein>
    <submittedName>
        <fullName evidence="1">Uncharacterized protein</fullName>
    </submittedName>
</protein>
<comment type="caution">
    <text evidence="1">The sequence shown here is derived from an EMBL/GenBank/DDBJ whole genome shotgun (WGS) entry which is preliminary data.</text>
</comment>